<dbReference type="Pfam" id="PF02810">
    <property type="entry name" value="SEC-C"/>
    <property type="match status" value="2"/>
</dbReference>
<keyword evidence="3" id="KW-1185">Reference proteome</keyword>
<sequence>MWCPCGSGLNYSACCQLLHLGQEIAQSAEQLMRSRYSAYVLQEIDYIVKTTAPSQQKLLDQQAIATWSKQTKWDGLDVIADHSKLGKNHAQVEFKAYYLAPTVADSAIRDAHHERSAFVKIAEHWYFIDPTVALPTMKQPCLCGSQKKFKLCCYPCLTD</sequence>
<dbReference type="AlphaFoldDB" id="A0A1G6PCI0"/>
<dbReference type="PANTHER" id="PTHR33747:SF1">
    <property type="entry name" value="ADENYLATE CYCLASE-ASSOCIATED CAP C-TERMINAL DOMAIN-CONTAINING PROTEIN"/>
    <property type="match status" value="1"/>
</dbReference>
<evidence type="ECO:0000259" key="1">
    <source>
        <dbReference type="Pfam" id="PF17775"/>
    </source>
</evidence>
<evidence type="ECO:0000313" key="2">
    <source>
        <dbReference type="EMBL" id="SDC77137.1"/>
    </source>
</evidence>
<gene>
    <name evidence="2" type="ORF">SAMN05421749_1142</name>
</gene>
<dbReference type="PANTHER" id="PTHR33747">
    <property type="entry name" value="UPF0225 PROTEIN SCO1677"/>
    <property type="match status" value="1"/>
</dbReference>
<dbReference type="OrthoDB" id="21421at2"/>
<dbReference type="SUPFAM" id="SSF54427">
    <property type="entry name" value="NTF2-like"/>
    <property type="match status" value="1"/>
</dbReference>
<dbReference type="NCBIfam" id="NF002449">
    <property type="entry name" value="PRK01617.1"/>
    <property type="match status" value="1"/>
</dbReference>
<dbReference type="Pfam" id="PF17775">
    <property type="entry name" value="YchJ_M-like"/>
    <property type="match status" value="1"/>
</dbReference>
<feature type="domain" description="YchJ-like middle NTF2-like" evidence="1">
    <location>
        <begin position="27"/>
        <end position="129"/>
    </location>
</feature>
<proteinExistence type="predicted"/>
<dbReference type="NCBIfam" id="NF001213">
    <property type="entry name" value="PRK00183.1"/>
    <property type="match status" value="1"/>
</dbReference>
<dbReference type="Gene3D" id="3.10.450.50">
    <property type="match status" value="1"/>
</dbReference>
<organism evidence="2 3">
    <name type="scientific">Acinetobacter marinus</name>
    <dbReference type="NCBI Taxonomy" id="281375"/>
    <lineage>
        <taxon>Bacteria</taxon>
        <taxon>Pseudomonadati</taxon>
        <taxon>Pseudomonadota</taxon>
        <taxon>Gammaproteobacteria</taxon>
        <taxon>Moraxellales</taxon>
        <taxon>Moraxellaceae</taxon>
        <taxon>Acinetobacter</taxon>
    </lineage>
</organism>
<accession>A0A1G6PCI0</accession>
<dbReference type="InterPro" id="IPR032710">
    <property type="entry name" value="NTF2-like_dom_sf"/>
</dbReference>
<name>A0A1G6PCI0_9GAMM</name>
<dbReference type="RefSeq" id="WP_092621715.1">
    <property type="nucleotide sequence ID" value="NZ_FMYK01000014.1"/>
</dbReference>
<dbReference type="InterPro" id="IPR048469">
    <property type="entry name" value="YchJ-like_M"/>
</dbReference>
<reference evidence="3" key="1">
    <citation type="submission" date="2016-09" db="EMBL/GenBank/DDBJ databases">
        <authorList>
            <person name="Varghese N."/>
            <person name="Submissions S."/>
        </authorList>
    </citation>
    <scope>NUCLEOTIDE SEQUENCE [LARGE SCALE GENOMIC DNA]</scope>
    <source>
        <strain evidence="3">ANC 3699</strain>
    </source>
</reference>
<dbReference type="InterPro" id="IPR004027">
    <property type="entry name" value="SEC_C_motif"/>
</dbReference>
<dbReference type="NCBIfam" id="NF002486">
    <property type="entry name" value="PRK01752.1"/>
    <property type="match status" value="1"/>
</dbReference>
<dbReference type="EMBL" id="FMYK01000014">
    <property type="protein sequence ID" value="SDC77137.1"/>
    <property type="molecule type" value="Genomic_DNA"/>
</dbReference>
<protein>
    <submittedName>
        <fullName evidence="2">SEC-C motif-containing protein</fullName>
    </submittedName>
</protein>
<dbReference type="Proteomes" id="UP000242317">
    <property type="component" value="Unassembled WGS sequence"/>
</dbReference>
<evidence type="ECO:0000313" key="3">
    <source>
        <dbReference type="Proteomes" id="UP000242317"/>
    </source>
</evidence>